<evidence type="ECO:0000256" key="5">
    <source>
        <dbReference type="ARBA" id="ARBA00023015"/>
    </source>
</evidence>
<keyword evidence="9" id="KW-0539">Nucleus</keyword>
<feature type="domain" description="ZF-HD dimerization-type" evidence="11">
    <location>
        <begin position="19"/>
        <end position="68"/>
    </location>
</feature>
<evidence type="ECO:0000313" key="12">
    <source>
        <dbReference type="EnsemblPlants" id="AUR62027182-RA:cds"/>
    </source>
</evidence>
<dbReference type="FunFam" id="1.10.10.60:FF:000257">
    <property type="entry name" value="Zinc-finger homeodomain protein 2"/>
    <property type="match status" value="1"/>
</dbReference>
<keyword evidence="3" id="KW-0863">Zinc-finger</keyword>
<sequence length="270" mass="28943">MAITPTFKKQHQPTATVRYRECLKNHAIGIGGHAVDGCGEFLPAGAEGSIDAFRCAACSCHRNFHRKEYSNSIVPPQLAIRNSGGYLHVSSGQRPLALPSPTSGGTHNHHHHQEETGGGGDQVMGSGGGNGNVTTRVGGGGTMDISGGSTMLSGGSNTSSGKKRFRTKFTPEQKDKMLGLAEQLGWRIQKQDEELVHQFCNQTGIKRHVLKVWMHNNKLTLADIGLVYGNDKECLVTGYSDSDYAADVDTRRSVTGYVFTLGGSVVTRTS</sequence>
<dbReference type="GO" id="GO:0005634">
    <property type="term" value="C:nucleus"/>
    <property type="evidence" value="ECO:0007669"/>
    <property type="project" value="UniProtKB-SubCell"/>
</dbReference>
<dbReference type="PANTHER" id="PTHR31948:SF157">
    <property type="entry name" value="ZINC-FINGER HOMEODOMAIN PROTEIN 1"/>
    <property type="match status" value="1"/>
</dbReference>
<proteinExistence type="predicted"/>
<dbReference type="Gramene" id="AUR62027182-RA">
    <property type="protein sequence ID" value="AUR62027182-RA:cds"/>
    <property type="gene ID" value="AUR62027182"/>
</dbReference>
<evidence type="ECO:0000256" key="2">
    <source>
        <dbReference type="ARBA" id="ARBA00022723"/>
    </source>
</evidence>
<evidence type="ECO:0000256" key="10">
    <source>
        <dbReference type="SAM" id="MobiDB-lite"/>
    </source>
</evidence>
<comment type="subcellular location">
    <subcellularLocation>
        <location evidence="1">Nucleus</location>
    </subcellularLocation>
</comment>
<dbReference type="AlphaFoldDB" id="A0A803MCI9"/>
<evidence type="ECO:0000256" key="7">
    <source>
        <dbReference type="ARBA" id="ARBA00023155"/>
    </source>
</evidence>
<dbReference type="GO" id="GO:0000976">
    <property type="term" value="F:transcription cis-regulatory region binding"/>
    <property type="evidence" value="ECO:0007669"/>
    <property type="project" value="TreeGrafter"/>
</dbReference>
<feature type="compositionally biased region" description="Gly residues" evidence="10">
    <location>
        <begin position="116"/>
        <end position="134"/>
    </location>
</feature>
<reference evidence="12" key="2">
    <citation type="submission" date="2021-03" db="UniProtKB">
        <authorList>
            <consortium name="EnsemblPlants"/>
        </authorList>
    </citation>
    <scope>IDENTIFICATION</scope>
</reference>
<reference evidence="12" key="1">
    <citation type="journal article" date="2017" name="Nature">
        <title>The genome of Chenopodium quinoa.</title>
        <authorList>
            <person name="Jarvis D.E."/>
            <person name="Ho Y.S."/>
            <person name="Lightfoot D.J."/>
            <person name="Schmoeckel S.M."/>
            <person name="Li B."/>
            <person name="Borm T.J.A."/>
            <person name="Ohyanagi H."/>
            <person name="Mineta K."/>
            <person name="Michell C.T."/>
            <person name="Saber N."/>
            <person name="Kharbatia N.M."/>
            <person name="Rupper R.R."/>
            <person name="Sharp A.R."/>
            <person name="Dally N."/>
            <person name="Boughton B.A."/>
            <person name="Woo Y.H."/>
            <person name="Gao G."/>
            <person name="Schijlen E.G.W.M."/>
            <person name="Guo X."/>
            <person name="Momin A.A."/>
            <person name="Negrao S."/>
            <person name="Al-Babili S."/>
            <person name="Gehring C."/>
            <person name="Roessner U."/>
            <person name="Jung C."/>
            <person name="Murphy K."/>
            <person name="Arold S.T."/>
            <person name="Gojobori T."/>
            <person name="van der Linden C.G."/>
            <person name="van Loo E.N."/>
            <person name="Jellen E.N."/>
            <person name="Maughan P.J."/>
            <person name="Tester M."/>
        </authorList>
    </citation>
    <scope>NUCLEOTIDE SEQUENCE [LARGE SCALE GENOMIC DNA]</scope>
    <source>
        <strain evidence="12">cv. PI 614886</strain>
    </source>
</reference>
<keyword evidence="13" id="KW-1185">Reference proteome</keyword>
<keyword evidence="8" id="KW-0804">Transcription</keyword>
<keyword evidence="7" id="KW-0371">Homeobox</keyword>
<dbReference type="Pfam" id="PF04770">
    <property type="entry name" value="ZF-HD_dimer"/>
    <property type="match status" value="1"/>
</dbReference>
<evidence type="ECO:0000256" key="4">
    <source>
        <dbReference type="ARBA" id="ARBA00022833"/>
    </source>
</evidence>
<feature type="region of interest" description="Disordered" evidence="10">
    <location>
        <begin position="93"/>
        <end position="134"/>
    </location>
</feature>
<keyword evidence="5" id="KW-0805">Transcription regulation</keyword>
<evidence type="ECO:0000259" key="11">
    <source>
        <dbReference type="PROSITE" id="PS51523"/>
    </source>
</evidence>
<protein>
    <recommendedName>
        <fullName evidence="11">ZF-HD dimerization-type domain-containing protein</fullName>
    </recommendedName>
</protein>
<dbReference type="Proteomes" id="UP000596660">
    <property type="component" value="Unplaced"/>
</dbReference>
<dbReference type="NCBIfam" id="TIGR01566">
    <property type="entry name" value="ZF_HD_prot_N"/>
    <property type="match status" value="1"/>
</dbReference>
<dbReference type="InterPro" id="IPR006456">
    <property type="entry name" value="ZF_HD_homeobox_Cys/His_dimer"/>
</dbReference>
<dbReference type="GO" id="GO:0050793">
    <property type="term" value="P:regulation of developmental process"/>
    <property type="evidence" value="ECO:0007669"/>
    <property type="project" value="TreeGrafter"/>
</dbReference>
<organism evidence="12 13">
    <name type="scientific">Chenopodium quinoa</name>
    <name type="common">Quinoa</name>
    <dbReference type="NCBI Taxonomy" id="63459"/>
    <lineage>
        <taxon>Eukaryota</taxon>
        <taxon>Viridiplantae</taxon>
        <taxon>Streptophyta</taxon>
        <taxon>Embryophyta</taxon>
        <taxon>Tracheophyta</taxon>
        <taxon>Spermatophyta</taxon>
        <taxon>Magnoliopsida</taxon>
        <taxon>eudicotyledons</taxon>
        <taxon>Gunneridae</taxon>
        <taxon>Pentapetalae</taxon>
        <taxon>Caryophyllales</taxon>
        <taxon>Chenopodiaceae</taxon>
        <taxon>Chenopodioideae</taxon>
        <taxon>Atripliceae</taxon>
        <taxon>Chenopodium</taxon>
    </lineage>
</organism>
<dbReference type="SUPFAM" id="SSF46689">
    <property type="entry name" value="Homeodomain-like"/>
    <property type="match status" value="1"/>
</dbReference>
<evidence type="ECO:0000313" key="13">
    <source>
        <dbReference type="Proteomes" id="UP000596660"/>
    </source>
</evidence>
<evidence type="ECO:0000256" key="8">
    <source>
        <dbReference type="ARBA" id="ARBA00023163"/>
    </source>
</evidence>
<dbReference type="PROSITE" id="PS51523">
    <property type="entry name" value="ZF_HD_DIMER"/>
    <property type="match status" value="1"/>
</dbReference>
<keyword evidence="2" id="KW-0479">Metal-binding</keyword>
<dbReference type="PANTHER" id="PTHR31948">
    <property type="entry name" value="ZINC-FINGER HOMEODOMAIN PROTEIN 2"/>
    <property type="match status" value="1"/>
</dbReference>
<name>A0A803MCI9_CHEQI</name>
<dbReference type="GO" id="GO:0008270">
    <property type="term" value="F:zinc ion binding"/>
    <property type="evidence" value="ECO:0007669"/>
    <property type="project" value="UniProtKB-KW"/>
</dbReference>
<accession>A0A803MCI9</accession>
<dbReference type="NCBIfam" id="TIGR01565">
    <property type="entry name" value="homeo_ZF_HD"/>
    <property type="match status" value="1"/>
</dbReference>
<evidence type="ECO:0000256" key="3">
    <source>
        <dbReference type="ARBA" id="ARBA00022771"/>
    </source>
</evidence>
<evidence type="ECO:0000256" key="6">
    <source>
        <dbReference type="ARBA" id="ARBA00023125"/>
    </source>
</evidence>
<dbReference type="InterPro" id="IPR009057">
    <property type="entry name" value="Homeodomain-like_sf"/>
</dbReference>
<evidence type="ECO:0000256" key="1">
    <source>
        <dbReference type="ARBA" id="ARBA00004123"/>
    </source>
</evidence>
<dbReference type="EnsemblPlants" id="AUR62027182-RA">
    <property type="protein sequence ID" value="AUR62027182-RA:cds"/>
    <property type="gene ID" value="AUR62027182"/>
</dbReference>
<keyword evidence="6" id="KW-0238">DNA-binding</keyword>
<dbReference type="GO" id="GO:0003700">
    <property type="term" value="F:DNA-binding transcription factor activity"/>
    <property type="evidence" value="ECO:0007669"/>
    <property type="project" value="TreeGrafter"/>
</dbReference>
<dbReference type="InterPro" id="IPR006455">
    <property type="entry name" value="Homeodomain_ZF_HD"/>
</dbReference>
<keyword evidence="4" id="KW-0862">Zinc</keyword>
<evidence type="ECO:0000256" key="9">
    <source>
        <dbReference type="ARBA" id="ARBA00023242"/>
    </source>
</evidence>
<dbReference type="Gene3D" id="1.10.10.60">
    <property type="entry name" value="Homeodomain-like"/>
    <property type="match status" value="1"/>
</dbReference>